<dbReference type="GO" id="GO:0004693">
    <property type="term" value="F:cyclin-dependent protein serine/threonine kinase activity"/>
    <property type="evidence" value="ECO:0007669"/>
    <property type="project" value="TreeGrafter"/>
</dbReference>
<keyword evidence="7 10" id="KW-0067">ATP-binding</keyword>
<dbReference type="GO" id="GO:0005524">
    <property type="term" value="F:ATP binding"/>
    <property type="evidence" value="ECO:0007669"/>
    <property type="project" value="UniProtKB-UniRule"/>
</dbReference>
<keyword evidence="14" id="KW-1185">Reference proteome</keyword>
<feature type="compositionally biased region" description="Low complexity" evidence="11">
    <location>
        <begin position="1198"/>
        <end position="1232"/>
    </location>
</feature>
<dbReference type="OrthoDB" id="28397at2759"/>
<dbReference type="InterPro" id="IPR017441">
    <property type="entry name" value="Protein_kinase_ATP_BS"/>
</dbReference>
<dbReference type="InterPro" id="IPR000719">
    <property type="entry name" value="Prot_kinase_dom"/>
</dbReference>
<dbReference type="RefSeq" id="XP_025599059.1">
    <property type="nucleotide sequence ID" value="XM_025742110.1"/>
</dbReference>
<dbReference type="EMBL" id="KZ819290">
    <property type="protein sequence ID" value="PWN98780.1"/>
    <property type="molecule type" value="Genomic_DNA"/>
</dbReference>
<keyword evidence="8" id="KW-0539">Nucleus</keyword>
<feature type="compositionally biased region" description="Low complexity" evidence="11">
    <location>
        <begin position="41"/>
        <end position="63"/>
    </location>
</feature>
<feature type="compositionally biased region" description="Pro residues" evidence="11">
    <location>
        <begin position="1247"/>
        <end position="1257"/>
    </location>
</feature>
<evidence type="ECO:0000256" key="3">
    <source>
        <dbReference type="ARBA" id="ARBA00022527"/>
    </source>
</evidence>
<feature type="compositionally biased region" description="Basic and acidic residues" evidence="11">
    <location>
        <begin position="635"/>
        <end position="652"/>
    </location>
</feature>
<evidence type="ECO:0000259" key="12">
    <source>
        <dbReference type="PROSITE" id="PS50011"/>
    </source>
</evidence>
<dbReference type="AlphaFoldDB" id="A0A316ZAQ9"/>
<organism evidence="13 14">
    <name type="scientific">Tilletiopsis washingtonensis</name>
    <dbReference type="NCBI Taxonomy" id="58919"/>
    <lineage>
        <taxon>Eukaryota</taxon>
        <taxon>Fungi</taxon>
        <taxon>Dikarya</taxon>
        <taxon>Basidiomycota</taxon>
        <taxon>Ustilaginomycotina</taxon>
        <taxon>Exobasidiomycetes</taxon>
        <taxon>Entylomatales</taxon>
        <taxon>Entylomatales incertae sedis</taxon>
        <taxon>Tilletiopsis</taxon>
    </lineage>
</organism>
<evidence type="ECO:0000256" key="6">
    <source>
        <dbReference type="ARBA" id="ARBA00022777"/>
    </source>
</evidence>
<evidence type="ECO:0000313" key="13">
    <source>
        <dbReference type="EMBL" id="PWN98780.1"/>
    </source>
</evidence>
<feature type="compositionally biased region" description="Low complexity" evidence="11">
    <location>
        <begin position="9"/>
        <end position="25"/>
    </location>
</feature>
<dbReference type="SMART" id="SM00220">
    <property type="entry name" value="S_TKc"/>
    <property type="match status" value="1"/>
</dbReference>
<comment type="similarity">
    <text evidence="2">Belongs to the protein kinase superfamily. CMGC Ser/Thr protein kinase family. CDC2/CDKX subfamily.</text>
</comment>
<dbReference type="PROSITE" id="PS00108">
    <property type="entry name" value="PROTEIN_KINASE_ST"/>
    <property type="match status" value="1"/>
</dbReference>
<dbReference type="InterPro" id="IPR050108">
    <property type="entry name" value="CDK"/>
</dbReference>
<dbReference type="GeneID" id="37269654"/>
<evidence type="ECO:0000256" key="2">
    <source>
        <dbReference type="ARBA" id="ARBA00006485"/>
    </source>
</evidence>
<feature type="binding site" evidence="10">
    <location>
        <position position="784"/>
    </location>
    <ligand>
        <name>ATP</name>
        <dbReference type="ChEBI" id="CHEBI:30616"/>
    </ligand>
</feature>
<dbReference type="SUPFAM" id="SSF56112">
    <property type="entry name" value="Protein kinase-like (PK-like)"/>
    <property type="match status" value="1"/>
</dbReference>
<accession>A0A316ZAQ9</accession>
<dbReference type="PROSITE" id="PS00107">
    <property type="entry name" value="PROTEIN_KINASE_ATP"/>
    <property type="match status" value="1"/>
</dbReference>
<dbReference type="InterPro" id="IPR008271">
    <property type="entry name" value="Ser/Thr_kinase_AS"/>
</dbReference>
<dbReference type="PANTHER" id="PTHR24056">
    <property type="entry name" value="CELL DIVISION PROTEIN KINASE"/>
    <property type="match status" value="1"/>
</dbReference>
<feature type="compositionally biased region" description="Polar residues" evidence="11">
    <location>
        <begin position="468"/>
        <end position="481"/>
    </location>
</feature>
<feature type="compositionally biased region" description="Gly residues" evidence="11">
    <location>
        <begin position="1148"/>
        <end position="1157"/>
    </location>
</feature>
<gene>
    <name evidence="13" type="ORF">FA09DRAFT_329275</name>
</gene>
<name>A0A316ZAQ9_9BASI</name>
<sequence>MPRTPPRQPGSRPGTASSSSSAGTGHRIAGVASRGSSLTRAAESSPAAAASQAGEGSAVSGAAHMASRDAEAAPKAPTPRAGSSAPVTVMSIRGAAQRRGDSATASPAAVAAKLPPQQTAAPEPPAPVDAVLESQPATAAPAESSRVPSRELAHAAASSRAAEDSTKRSRSPPRKSSDPSPRRQSARPDRDADADERRVRPRSDAPASDRRGSLSYGEARDRATSPSKASEGRADRRDSERDRRRSGDDRERRRSGEPRYERRDEERREHSSRPSDSGSREHERTRERRTSNRYERDDRERRRDEPRSDRSEKRERRESGEVSGERSEHRSRDGGREGTSERRSSHAREDRDRAGRDAVRDDSQASRRRERSRESDRTRDDDSRRPRNSDRRERSRSREPREHGRGIGRDERSRHEEGPRGERAGARDEPYGRRPERPVLPGVTGDSWRPAASSSHAPLEPEPYARRSGSNGNDHASNNGWGQRHLDDSSRFPRDRYGAPGARDDRRSYDSHPSSFDHRSSDSEARANRTSDGWGSRARERSPPGRGAQQWRPADRRASPPPLAPQMDTRQGSGRLEDDRSRRSPLPVRPASPPSGPHPDGRNGATSHSSRVDAGPLTGPAALRPAAEPASHSGAEARADELPRARSVKRDTSPPPPPAPDAASQAPERETPQPPADAPPPEPSPPPPPPAMDEDGDVEMGVEAGTSAPPEASAAGNGVPGAGPRISGRALRRLRPPRVPLDQRKFTGCSSIDMYDVGQKLGQGTFGVVERARHKITGADVALKRVTIHDDKDGFPLTAIREIKLLKRLSHPAIVPVIEMAFRPAPEARRPSEIYMVEPYMDHDLNGMLENPSITFSPSQMKLYMKQLLEGTLFMHKNKILHRDMKAANLLINNQGQLQIADFGLARPYHDAGPGHAWRRGGWKGGDAAHPYTAMVVTRWYRPPELLAGERKYGPPIDMWGLGCILAEMVQKGPIFKGTSEIHQLELISEICGSPNEINYPGWYSLPGVKNAEPDGRQTANDTPGRHDFGQHRRNVIGHFTTGPLFVRRELADLIDKLLVLDPRKRMTAEEALQHEWFWQPPYPALATSLPKYEASKEIDRQQRRDNRKQVPPAPMPAGPSGVMSRPSSGQHMPSGMSMTGPGPSRLGPGGGGGGPMRGPQGMSYGGLPPRLMQPVGAAAYNGGGAYDGGYGGRPPMHQQQAYQQQGGYAQQQAGAYQQQPPQQHQHQQQQGGSYGGGRYPQQQYGGPPPPQRNYEY</sequence>
<feature type="compositionally biased region" description="Gly residues" evidence="11">
    <location>
        <begin position="1182"/>
        <end position="1193"/>
    </location>
</feature>
<feature type="region of interest" description="Disordered" evidence="11">
    <location>
        <begin position="1"/>
        <end position="734"/>
    </location>
</feature>
<feature type="region of interest" description="Disordered" evidence="11">
    <location>
        <begin position="1095"/>
        <end position="1257"/>
    </location>
</feature>
<comment type="catalytic activity">
    <reaction evidence="9">
        <text>[DNA-directed RNA polymerase] + ATP = phospho-[DNA-directed RNA polymerase] + ADP + H(+)</text>
        <dbReference type="Rhea" id="RHEA:10216"/>
        <dbReference type="Rhea" id="RHEA-COMP:11321"/>
        <dbReference type="Rhea" id="RHEA-COMP:11322"/>
        <dbReference type="ChEBI" id="CHEBI:15378"/>
        <dbReference type="ChEBI" id="CHEBI:30616"/>
        <dbReference type="ChEBI" id="CHEBI:43176"/>
        <dbReference type="ChEBI" id="CHEBI:68546"/>
        <dbReference type="ChEBI" id="CHEBI:456216"/>
        <dbReference type="EC" id="2.7.11.23"/>
    </reaction>
</comment>
<feature type="compositionally biased region" description="Pro residues" evidence="11">
    <location>
        <begin position="672"/>
        <end position="691"/>
    </location>
</feature>
<evidence type="ECO:0000256" key="9">
    <source>
        <dbReference type="ARBA" id="ARBA00049280"/>
    </source>
</evidence>
<evidence type="ECO:0000256" key="5">
    <source>
        <dbReference type="ARBA" id="ARBA00022741"/>
    </source>
</evidence>
<keyword evidence="6 13" id="KW-0418">Kinase</keyword>
<reference evidence="13 14" key="1">
    <citation type="journal article" date="2018" name="Mol. Biol. Evol.">
        <title>Broad Genomic Sampling Reveals a Smut Pathogenic Ancestry of the Fungal Clade Ustilaginomycotina.</title>
        <authorList>
            <person name="Kijpornyongpan T."/>
            <person name="Mondo S.J."/>
            <person name="Barry K."/>
            <person name="Sandor L."/>
            <person name="Lee J."/>
            <person name="Lipzen A."/>
            <person name="Pangilinan J."/>
            <person name="LaButti K."/>
            <person name="Hainaut M."/>
            <person name="Henrissat B."/>
            <person name="Grigoriev I.V."/>
            <person name="Spatafora J.W."/>
            <person name="Aime M.C."/>
        </authorList>
    </citation>
    <scope>NUCLEOTIDE SEQUENCE [LARGE SCALE GENOMIC DNA]</scope>
    <source>
        <strain evidence="13 14">MCA 4186</strain>
    </source>
</reference>
<evidence type="ECO:0000256" key="7">
    <source>
        <dbReference type="ARBA" id="ARBA00022840"/>
    </source>
</evidence>
<dbReference type="PANTHER" id="PTHR24056:SF233">
    <property type="entry name" value="CYCLIN-DEPENDENT KINASE 9"/>
    <property type="match status" value="1"/>
</dbReference>
<dbReference type="PROSITE" id="PS50011">
    <property type="entry name" value="PROTEIN_KINASE_DOM"/>
    <property type="match status" value="1"/>
</dbReference>
<evidence type="ECO:0000256" key="4">
    <source>
        <dbReference type="ARBA" id="ARBA00022679"/>
    </source>
</evidence>
<feature type="compositionally biased region" description="Basic and acidic residues" evidence="11">
    <location>
        <begin position="175"/>
        <end position="223"/>
    </location>
</feature>
<feature type="compositionally biased region" description="Pro residues" evidence="11">
    <location>
        <begin position="587"/>
        <end position="597"/>
    </location>
</feature>
<dbReference type="Pfam" id="PF00069">
    <property type="entry name" value="Pkinase"/>
    <property type="match status" value="1"/>
</dbReference>
<evidence type="ECO:0000256" key="1">
    <source>
        <dbReference type="ARBA" id="ARBA00004123"/>
    </source>
</evidence>
<dbReference type="STRING" id="58919.A0A316ZAQ9"/>
<evidence type="ECO:0000256" key="8">
    <source>
        <dbReference type="ARBA" id="ARBA00023242"/>
    </source>
</evidence>
<feature type="compositionally biased region" description="Low complexity" evidence="11">
    <location>
        <begin position="103"/>
        <end position="121"/>
    </location>
</feature>
<dbReference type="Gene3D" id="1.10.510.10">
    <property type="entry name" value="Transferase(Phosphotransferase) domain 1"/>
    <property type="match status" value="1"/>
</dbReference>
<dbReference type="GO" id="GO:0008353">
    <property type="term" value="F:RNA polymerase II CTD heptapeptide repeat kinase activity"/>
    <property type="evidence" value="ECO:0007669"/>
    <property type="project" value="UniProtKB-EC"/>
</dbReference>
<evidence type="ECO:0000256" key="11">
    <source>
        <dbReference type="SAM" id="MobiDB-lite"/>
    </source>
</evidence>
<keyword evidence="3" id="KW-0723">Serine/threonine-protein kinase</keyword>
<feature type="compositionally biased region" description="Basic and acidic residues" evidence="11">
    <location>
        <begin position="1095"/>
        <end position="1109"/>
    </location>
</feature>
<dbReference type="Proteomes" id="UP000245946">
    <property type="component" value="Unassembled WGS sequence"/>
</dbReference>
<comment type="subcellular location">
    <subcellularLocation>
        <location evidence="1">Nucleus</location>
    </subcellularLocation>
</comment>
<dbReference type="Gene3D" id="3.30.200.20">
    <property type="entry name" value="Phosphorylase Kinase, domain 1"/>
    <property type="match status" value="1"/>
</dbReference>
<feature type="domain" description="Protein kinase" evidence="12">
    <location>
        <begin position="755"/>
        <end position="1078"/>
    </location>
</feature>
<dbReference type="InterPro" id="IPR011009">
    <property type="entry name" value="Kinase-like_dom_sf"/>
</dbReference>
<evidence type="ECO:0000256" key="10">
    <source>
        <dbReference type="PROSITE-ProRule" id="PRU10141"/>
    </source>
</evidence>
<dbReference type="GO" id="GO:0005634">
    <property type="term" value="C:nucleus"/>
    <property type="evidence" value="ECO:0007669"/>
    <property type="project" value="UniProtKB-SubCell"/>
</dbReference>
<keyword evidence="4" id="KW-0808">Transferase</keyword>
<keyword evidence="5 10" id="KW-0547">Nucleotide-binding</keyword>
<feature type="compositionally biased region" description="Basic and acidic residues" evidence="11">
    <location>
        <begin position="484"/>
        <end position="529"/>
    </location>
</feature>
<proteinExistence type="inferred from homology"/>
<evidence type="ECO:0000313" key="14">
    <source>
        <dbReference type="Proteomes" id="UP000245946"/>
    </source>
</evidence>
<protein>
    <submittedName>
        <fullName evidence="13">Pkinase-domain-containing protein</fullName>
    </submittedName>
</protein>
<dbReference type="FunFam" id="1.10.510.10:FF:000415">
    <property type="entry name" value="CMGC/CDK/CRK7 protein kinase, variant"/>
    <property type="match status" value="1"/>
</dbReference>
<feature type="compositionally biased region" description="Basic and acidic residues" evidence="11">
    <location>
        <begin position="230"/>
        <end position="437"/>
    </location>
</feature>